<reference evidence="2 3" key="1">
    <citation type="submission" date="2020-05" db="EMBL/GenBank/DDBJ databases">
        <title>Genomic Encyclopedia of Type Strains, Phase IV (KMG-V): Genome sequencing to study the core and pangenomes of soil and plant-associated prokaryotes.</title>
        <authorList>
            <person name="Whitman W."/>
        </authorList>
    </citation>
    <scope>NUCLEOTIDE SEQUENCE [LARGE SCALE GENOMIC DNA]</scope>
    <source>
        <strain evidence="2 3">9A</strain>
    </source>
</reference>
<keyword evidence="1" id="KW-0732">Signal</keyword>
<feature type="signal peptide" evidence="1">
    <location>
        <begin position="1"/>
        <end position="27"/>
    </location>
</feature>
<dbReference type="EMBL" id="JABSNP010000006">
    <property type="protein sequence ID" value="NRT18923.1"/>
    <property type="molecule type" value="Genomic_DNA"/>
</dbReference>
<comment type="caution">
    <text evidence="2">The sequence shown here is derived from an EMBL/GenBank/DDBJ whole genome shotgun (WGS) entry which is preliminary data.</text>
</comment>
<protein>
    <submittedName>
        <fullName evidence="2">Long-subunit fatty acid transport protein</fullName>
    </submittedName>
</protein>
<dbReference type="RefSeq" id="WP_173809654.1">
    <property type="nucleotide sequence ID" value="NZ_JABSNP010000006.1"/>
</dbReference>
<keyword evidence="3" id="KW-1185">Reference proteome</keyword>
<evidence type="ECO:0000313" key="2">
    <source>
        <dbReference type="EMBL" id="NRT18923.1"/>
    </source>
</evidence>
<gene>
    <name evidence="2" type="ORF">HNP98_001746</name>
</gene>
<dbReference type="Proteomes" id="UP000779507">
    <property type="component" value="Unassembled WGS sequence"/>
</dbReference>
<evidence type="ECO:0000256" key="1">
    <source>
        <dbReference type="SAM" id="SignalP"/>
    </source>
</evidence>
<name>A0ABX2FP48_9BACT</name>
<accession>A0ABX2FP48</accession>
<organism evidence="2 3">
    <name type="scientific">Hymenobacter caeli</name>
    <dbReference type="NCBI Taxonomy" id="2735894"/>
    <lineage>
        <taxon>Bacteria</taxon>
        <taxon>Pseudomonadati</taxon>
        <taxon>Bacteroidota</taxon>
        <taxon>Cytophagia</taxon>
        <taxon>Cytophagales</taxon>
        <taxon>Hymenobacteraceae</taxon>
        <taxon>Hymenobacter</taxon>
    </lineage>
</organism>
<dbReference type="SUPFAM" id="SSF56935">
    <property type="entry name" value="Porins"/>
    <property type="match status" value="1"/>
</dbReference>
<sequence length="440" mass="47446">MLKLNDKNAVRLVLVLAALLAAGGTHAQGLGNSPYSRLGLGEYYANTGGVRQEGMGGVGLAAPNAVNVNDLNPALLYYTARTTFEGGYVGQYKTVKNAVASSRTGSGTLGYLALSVPLARRWAASVGLRPLSSVDYNTTTTSAVEGSPNDQVLKLRQGSGGVSRAYLAQGVHVARDLNLGVTAAYVFGTVDETTGTSILFSNGAATQNIVDRRHIHYSAFDFRAGLHYRHKITKDLRLNMAGVYSFQSNLGARRMSTQEQQDANGAATSSMQIEDLTGRVVEPALAQAGLSLDNDKNWSASLDVAQQQWSKFTSFGTVDTPLRNTLRVGVGGEFTPDPGSVEHYFQRVNYRLGVNVAQMPYQPAGQTLYDRSISWGFGFPLPTATPLEATTFSLAFTYGMRGNTNYVTSGNGASNVQENYVKMTFGVTLNNRWFIKRRLQ</sequence>
<dbReference type="Gene3D" id="2.40.160.60">
    <property type="entry name" value="Outer membrane protein transport protein (OMPP1/FadL/TodX)"/>
    <property type="match status" value="1"/>
</dbReference>
<feature type="chain" id="PRO_5045736103" evidence="1">
    <location>
        <begin position="28"/>
        <end position="440"/>
    </location>
</feature>
<evidence type="ECO:0000313" key="3">
    <source>
        <dbReference type="Proteomes" id="UP000779507"/>
    </source>
</evidence>
<proteinExistence type="predicted"/>